<accession>A0A0F9DT81</accession>
<comment type="caution">
    <text evidence="1">The sequence shown here is derived from an EMBL/GenBank/DDBJ whole genome shotgun (WGS) entry which is preliminary data.</text>
</comment>
<evidence type="ECO:0000313" key="1">
    <source>
        <dbReference type="EMBL" id="KKL56951.1"/>
    </source>
</evidence>
<sequence length="70" mass="8298">MRVTNIAEAPKPFLWATENSSWPPNKDRLYVTQLFAPPMQRRLMLDHYDEIENDVIDYFYRILGSSIHSV</sequence>
<dbReference type="AlphaFoldDB" id="A0A0F9DT81"/>
<gene>
    <name evidence="1" type="ORF">LCGC14_2240320</name>
</gene>
<proteinExistence type="predicted"/>
<feature type="non-terminal residue" evidence="1">
    <location>
        <position position="70"/>
    </location>
</feature>
<name>A0A0F9DT81_9ZZZZ</name>
<dbReference type="EMBL" id="LAZR01030326">
    <property type="protein sequence ID" value="KKL56951.1"/>
    <property type="molecule type" value="Genomic_DNA"/>
</dbReference>
<reference evidence="1" key="1">
    <citation type="journal article" date="2015" name="Nature">
        <title>Complex archaea that bridge the gap between prokaryotes and eukaryotes.</title>
        <authorList>
            <person name="Spang A."/>
            <person name="Saw J.H."/>
            <person name="Jorgensen S.L."/>
            <person name="Zaremba-Niedzwiedzka K."/>
            <person name="Martijn J."/>
            <person name="Lind A.E."/>
            <person name="van Eijk R."/>
            <person name="Schleper C."/>
            <person name="Guy L."/>
            <person name="Ettema T.J."/>
        </authorList>
    </citation>
    <scope>NUCLEOTIDE SEQUENCE</scope>
</reference>
<protein>
    <submittedName>
        <fullName evidence="1">Uncharacterized protein</fullName>
    </submittedName>
</protein>
<organism evidence="1">
    <name type="scientific">marine sediment metagenome</name>
    <dbReference type="NCBI Taxonomy" id="412755"/>
    <lineage>
        <taxon>unclassified sequences</taxon>
        <taxon>metagenomes</taxon>
        <taxon>ecological metagenomes</taxon>
    </lineage>
</organism>